<sequence length="263" mass="29591">TKPRSKYSNSDLPVPVNYRWTNRFLDTATLWAGSQPNIWTIPEDAMVTTFQAIFNAVYPDVVYTVKTHGSQASQASQRLAEWRSGFGSTTLAMVIDLFSKIDEQPHDEVASQLLEDYIFICEDMDEPNHARNFCSHFILQLVANAHLSKVSDALDIPALHTQELLEGYHMDSVIALATAALEHTFSFVRDDIINVKSIIEHMETNGRKLEIRLPKTLNKATGRETSGPYMFSVSNWGEETASYKISIVSRGDENTIDVITFAQ</sequence>
<organism evidence="1 2">
    <name type="scientific">Pisolithus microcarpus 441</name>
    <dbReference type="NCBI Taxonomy" id="765257"/>
    <lineage>
        <taxon>Eukaryota</taxon>
        <taxon>Fungi</taxon>
        <taxon>Dikarya</taxon>
        <taxon>Basidiomycota</taxon>
        <taxon>Agaricomycotina</taxon>
        <taxon>Agaricomycetes</taxon>
        <taxon>Agaricomycetidae</taxon>
        <taxon>Boletales</taxon>
        <taxon>Sclerodermatineae</taxon>
        <taxon>Pisolithaceae</taxon>
        <taxon>Pisolithus</taxon>
    </lineage>
</organism>
<dbReference type="EMBL" id="KN833778">
    <property type="protein sequence ID" value="KIK19792.1"/>
    <property type="molecule type" value="Genomic_DNA"/>
</dbReference>
<evidence type="ECO:0000313" key="1">
    <source>
        <dbReference type="EMBL" id="KIK19792.1"/>
    </source>
</evidence>
<dbReference type="HOGENOM" id="CLU_032278_1_1_1"/>
<feature type="non-terminal residue" evidence="1">
    <location>
        <position position="1"/>
    </location>
</feature>
<name>A0A0C9ZBB4_9AGAM</name>
<feature type="non-terminal residue" evidence="1">
    <location>
        <position position="263"/>
    </location>
</feature>
<dbReference type="OrthoDB" id="2689303at2759"/>
<dbReference type="AlphaFoldDB" id="A0A0C9ZBB4"/>
<dbReference type="Proteomes" id="UP000054018">
    <property type="component" value="Unassembled WGS sequence"/>
</dbReference>
<gene>
    <name evidence="1" type="ORF">PISMIDRAFT_47588</name>
</gene>
<evidence type="ECO:0000313" key="2">
    <source>
        <dbReference type="Proteomes" id="UP000054018"/>
    </source>
</evidence>
<reference evidence="1 2" key="1">
    <citation type="submission" date="2014-04" db="EMBL/GenBank/DDBJ databases">
        <authorList>
            <consortium name="DOE Joint Genome Institute"/>
            <person name="Kuo A."/>
            <person name="Kohler A."/>
            <person name="Costa M.D."/>
            <person name="Nagy L.G."/>
            <person name="Floudas D."/>
            <person name="Copeland A."/>
            <person name="Barry K.W."/>
            <person name="Cichocki N."/>
            <person name="Veneault-Fourrey C."/>
            <person name="LaButti K."/>
            <person name="Lindquist E.A."/>
            <person name="Lipzen A."/>
            <person name="Lundell T."/>
            <person name="Morin E."/>
            <person name="Murat C."/>
            <person name="Sun H."/>
            <person name="Tunlid A."/>
            <person name="Henrissat B."/>
            <person name="Grigoriev I.V."/>
            <person name="Hibbett D.S."/>
            <person name="Martin F."/>
            <person name="Nordberg H.P."/>
            <person name="Cantor M.N."/>
            <person name="Hua S.X."/>
        </authorList>
    </citation>
    <scope>NUCLEOTIDE SEQUENCE [LARGE SCALE GENOMIC DNA]</scope>
    <source>
        <strain evidence="1 2">441</strain>
    </source>
</reference>
<keyword evidence="2" id="KW-1185">Reference proteome</keyword>
<reference evidence="2" key="2">
    <citation type="submission" date="2015-01" db="EMBL/GenBank/DDBJ databases">
        <title>Evolutionary Origins and Diversification of the Mycorrhizal Mutualists.</title>
        <authorList>
            <consortium name="DOE Joint Genome Institute"/>
            <consortium name="Mycorrhizal Genomics Consortium"/>
            <person name="Kohler A."/>
            <person name="Kuo A."/>
            <person name="Nagy L.G."/>
            <person name="Floudas D."/>
            <person name="Copeland A."/>
            <person name="Barry K.W."/>
            <person name="Cichocki N."/>
            <person name="Veneault-Fourrey C."/>
            <person name="LaButti K."/>
            <person name="Lindquist E.A."/>
            <person name="Lipzen A."/>
            <person name="Lundell T."/>
            <person name="Morin E."/>
            <person name="Murat C."/>
            <person name="Riley R."/>
            <person name="Ohm R."/>
            <person name="Sun H."/>
            <person name="Tunlid A."/>
            <person name="Henrissat B."/>
            <person name="Grigoriev I.V."/>
            <person name="Hibbett D.S."/>
            <person name="Martin F."/>
        </authorList>
    </citation>
    <scope>NUCLEOTIDE SEQUENCE [LARGE SCALE GENOMIC DNA]</scope>
    <source>
        <strain evidence="2">441</strain>
    </source>
</reference>
<proteinExistence type="predicted"/>
<protein>
    <submittedName>
        <fullName evidence="1">Uncharacterized protein</fullName>
    </submittedName>
</protein>
<accession>A0A0C9ZBB4</accession>